<keyword evidence="1" id="KW-1133">Transmembrane helix</keyword>
<organism evidence="3 4">
    <name type="scientific">Paludisphaera mucosa</name>
    <dbReference type="NCBI Taxonomy" id="3030827"/>
    <lineage>
        <taxon>Bacteria</taxon>
        <taxon>Pseudomonadati</taxon>
        <taxon>Planctomycetota</taxon>
        <taxon>Planctomycetia</taxon>
        <taxon>Isosphaerales</taxon>
        <taxon>Isosphaeraceae</taxon>
        <taxon>Paludisphaera</taxon>
    </lineage>
</organism>
<proteinExistence type="predicted"/>
<dbReference type="Pfam" id="PF07607">
    <property type="entry name" value="DUF1570"/>
    <property type="match status" value="1"/>
</dbReference>
<dbReference type="RefSeq" id="WP_277859549.1">
    <property type="nucleotide sequence ID" value="NZ_JARRAG010000001.1"/>
</dbReference>
<evidence type="ECO:0000259" key="2">
    <source>
        <dbReference type="Pfam" id="PF07607"/>
    </source>
</evidence>
<name>A0ABT6F6P8_9BACT</name>
<reference evidence="3 4" key="1">
    <citation type="submission" date="2023-03" db="EMBL/GenBank/DDBJ databases">
        <title>Paludisphaera mucosa sp. nov. a novel planctomycete from northern fen.</title>
        <authorList>
            <person name="Ivanova A."/>
        </authorList>
    </citation>
    <scope>NUCLEOTIDE SEQUENCE [LARGE SCALE GENOMIC DNA]</scope>
    <source>
        <strain evidence="3 4">Pla2</strain>
    </source>
</reference>
<evidence type="ECO:0000256" key="1">
    <source>
        <dbReference type="SAM" id="Phobius"/>
    </source>
</evidence>
<keyword evidence="1" id="KW-0812">Transmembrane</keyword>
<gene>
    <name evidence="3" type="ORF">PZE19_05400</name>
</gene>
<dbReference type="InterPro" id="IPR011464">
    <property type="entry name" value="DUF1570"/>
</dbReference>
<dbReference type="Proteomes" id="UP001216907">
    <property type="component" value="Unassembled WGS sequence"/>
</dbReference>
<evidence type="ECO:0000313" key="4">
    <source>
        <dbReference type="Proteomes" id="UP001216907"/>
    </source>
</evidence>
<keyword evidence="1" id="KW-0472">Membrane</keyword>
<accession>A0ABT6F6P8</accession>
<feature type="transmembrane region" description="Helical" evidence="1">
    <location>
        <begin position="12"/>
        <end position="34"/>
    </location>
</feature>
<feature type="domain" description="DUF1570" evidence="2">
    <location>
        <begin position="365"/>
        <end position="501"/>
    </location>
</feature>
<protein>
    <submittedName>
        <fullName evidence="3">DUF1570 domain-containing protein</fullName>
    </submittedName>
</protein>
<sequence>MDNARPLRRRTLVGSSGLLELMILLMVAAPLAVWSTAAWTSAAAASPPIEWRLDSFRRASAAIERTSSTPPIPAMGLSAFLTHDFEADRPGLRLLKDVATSRLASPGGLAHACDAAARLASAASPIGRALRLIPLLQEATSTPAHGDSIPVPPPVAPVPPSLLTPPDFGVPSMETLAASFPAPEVSRFLIRNEAGKQVAARLHGCHEGKSVLMLPDGRLGIPSMMVPTDEPFRPLSADEVAKGLQSGPFEDFKLHRTEHYLILHQSPAEGPVDDAFVRANGVLLEGLYKRLMEAFRKHDVTVHEAEFPLVAVIFKTEEDFRAYSRQPADVQAYYEIYSNRIFLYEHPSRDRIEPEVQALLKPQIVAHEGTHQVLQNIGVQPRLSEWPLWLVEGLAEYCATPASSRKGGPAWDGLGQINNLHMATLREIEDPVSLSMPGQDVRTKSLFREPGQPLVEAMIRRRELTPTEYALAWAITHYLAMKRSDDFTRFLRVMAAAPPLEPRSADDHVRAFRQAFGDDLGKLDKTIYAYLNRLTKQKGYDPMPYYAVQFEQPLPNGQLRRAAMVSQSPQLIKQWIDEMSNPAAVLPSWQATPFPSRARATLAVQDWIRGN</sequence>
<dbReference type="EMBL" id="JARRAG010000001">
    <property type="protein sequence ID" value="MDG3003194.1"/>
    <property type="molecule type" value="Genomic_DNA"/>
</dbReference>
<comment type="caution">
    <text evidence="3">The sequence shown here is derived from an EMBL/GenBank/DDBJ whole genome shotgun (WGS) entry which is preliminary data.</text>
</comment>
<keyword evidence="4" id="KW-1185">Reference proteome</keyword>
<evidence type="ECO:0000313" key="3">
    <source>
        <dbReference type="EMBL" id="MDG3003194.1"/>
    </source>
</evidence>